<evidence type="ECO:0000313" key="3">
    <source>
        <dbReference type="Proteomes" id="UP001263852"/>
    </source>
</evidence>
<dbReference type="Proteomes" id="UP001263852">
    <property type="component" value="Unassembled WGS sequence"/>
</dbReference>
<name>A0AAW8WHN6_LACPE</name>
<dbReference type="AlphaFoldDB" id="A0AAW8WHN6"/>
<evidence type="ECO:0000259" key="1">
    <source>
        <dbReference type="Pfam" id="PF01337"/>
    </source>
</evidence>
<evidence type="ECO:0000313" key="2">
    <source>
        <dbReference type="EMBL" id="MDT7040161.1"/>
    </source>
</evidence>
<dbReference type="EMBL" id="JAVLAO010000001">
    <property type="protein sequence ID" value="MDT7040161.1"/>
    <property type="molecule type" value="Genomic_DNA"/>
</dbReference>
<protein>
    <recommendedName>
        <fullName evidence="1">Barstar (barnase inhibitor) domain-containing protein</fullName>
    </recommendedName>
</protein>
<comment type="caution">
    <text evidence="2">The sequence shown here is derived from an EMBL/GenBank/DDBJ whole genome shotgun (WGS) entry which is preliminary data.</text>
</comment>
<dbReference type="InterPro" id="IPR000468">
    <property type="entry name" value="Barstar"/>
</dbReference>
<organism evidence="2 3">
    <name type="scientific">Lactiplantibacillus pentosus</name>
    <name type="common">Lactobacillus pentosus</name>
    <dbReference type="NCBI Taxonomy" id="1589"/>
    <lineage>
        <taxon>Bacteria</taxon>
        <taxon>Bacillati</taxon>
        <taxon>Bacillota</taxon>
        <taxon>Bacilli</taxon>
        <taxon>Lactobacillales</taxon>
        <taxon>Lactobacillaceae</taxon>
        <taxon>Lactiplantibacillus</taxon>
    </lineage>
</organism>
<sequence length="131" mass="15499">MKKNTISYVDKVELVSLKERLNDLNYFVVTIPGKKICTFRQYLNFMGKKFKMPDYAGFAAYSDWMTDLSWIPNQKIAVIINEYGRFMNKKPKLKSLIMDSFEDDILPFWEKDVVQFMVGGKPRIFEVYIVK</sequence>
<dbReference type="Pfam" id="PF01337">
    <property type="entry name" value="Barstar"/>
    <property type="match status" value="1"/>
</dbReference>
<feature type="domain" description="Barstar (barnase inhibitor)" evidence="1">
    <location>
        <begin position="27"/>
        <end position="118"/>
    </location>
</feature>
<gene>
    <name evidence="2" type="ORF">RI555_14535</name>
</gene>
<dbReference type="RefSeq" id="WP_181185323.1">
    <property type="nucleotide sequence ID" value="NZ_BOUG01000003.1"/>
</dbReference>
<accession>A0AAW8WHN6</accession>
<reference evidence="2" key="1">
    <citation type="submission" date="2023-08" db="EMBL/GenBank/DDBJ databases">
        <authorList>
            <person name="Page C.A."/>
            <person name="Perez-Diaz I.M."/>
        </authorList>
    </citation>
    <scope>NUCLEOTIDE SEQUENCE</scope>
    <source>
        <strain evidence="2">1.8.9</strain>
    </source>
</reference>
<proteinExistence type="predicted"/>